<dbReference type="Gene3D" id="3.30.559.10">
    <property type="entry name" value="Chloramphenicol acetyltransferase-like domain"/>
    <property type="match status" value="1"/>
</dbReference>
<dbReference type="GO" id="GO:0045254">
    <property type="term" value="C:pyruvate dehydrogenase complex"/>
    <property type="evidence" value="ECO:0007669"/>
    <property type="project" value="InterPro"/>
</dbReference>
<dbReference type="InterPro" id="IPR023213">
    <property type="entry name" value="CAT-like_dom_sf"/>
</dbReference>
<evidence type="ECO:0000256" key="2">
    <source>
        <dbReference type="ARBA" id="ARBA00022823"/>
    </source>
</evidence>
<dbReference type="InterPro" id="IPR011053">
    <property type="entry name" value="Single_hybrid_motif"/>
</dbReference>
<dbReference type="AlphaFoldDB" id="A0A6J5ZG37"/>
<dbReference type="InterPro" id="IPR045257">
    <property type="entry name" value="E2/Pdx1"/>
</dbReference>
<dbReference type="InterPro" id="IPR000089">
    <property type="entry name" value="Biotin_lipoyl"/>
</dbReference>
<protein>
    <submittedName>
        <fullName evidence="6">Unannotated protein</fullName>
    </submittedName>
</protein>
<dbReference type="Pfam" id="PF02817">
    <property type="entry name" value="E3_binding"/>
    <property type="match status" value="1"/>
</dbReference>
<dbReference type="InterPro" id="IPR004167">
    <property type="entry name" value="PSBD"/>
</dbReference>
<dbReference type="SUPFAM" id="SSF51230">
    <property type="entry name" value="Single hybrid motif"/>
    <property type="match status" value="1"/>
</dbReference>
<dbReference type="Pfam" id="PF00198">
    <property type="entry name" value="2-oxoacid_dh"/>
    <property type="match status" value="1"/>
</dbReference>
<comment type="similarity">
    <text evidence="1">Belongs to the 2-oxoacid dehydrogenase family.</text>
</comment>
<feature type="domain" description="Lipoyl-binding" evidence="4">
    <location>
        <begin position="1"/>
        <end position="75"/>
    </location>
</feature>
<dbReference type="CDD" id="cd06849">
    <property type="entry name" value="lipoyl_domain"/>
    <property type="match status" value="1"/>
</dbReference>
<dbReference type="SUPFAM" id="SSF47005">
    <property type="entry name" value="Peripheral subunit-binding domain of 2-oxo acid dehydrogenase complex"/>
    <property type="match status" value="1"/>
</dbReference>
<evidence type="ECO:0000259" key="4">
    <source>
        <dbReference type="PROSITE" id="PS50968"/>
    </source>
</evidence>
<dbReference type="GO" id="GO:0006086">
    <property type="term" value="P:pyruvate decarboxylation to acetyl-CoA"/>
    <property type="evidence" value="ECO:0007669"/>
    <property type="project" value="InterPro"/>
</dbReference>
<dbReference type="PROSITE" id="PS50968">
    <property type="entry name" value="BIOTINYL_LIPOYL"/>
    <property type="match status" value="1"/>
</dbReference>
<gene>
    <name evidence="6" type="ORF">UFOPK3547_00626</name>
</gene>
<organism evidence="6">
    <name type="scientific">freshwater metagenome</name>
    <dbReference type="NCBI Taxonomy" id="449393"/>
    <lineage>
        <taxon>unclassified sequences</taxon>
        <taxon>metagenomes</taxon>
        <taxon>ecological metagenomes</taxon>
    </lineage>
</organism>
<proteinExistence type="inferred from homology"/>
<evidence type="ECO:0000256" key="1">
    <source>
        <dbReference type="ARBA" id="ARBA00007317"/>
    </source>
</evidence>
<dbReference type="SUPFAM" id="SSF52777">
    <property type="entry name" value="CoA-dependent acyltransferases"/>
    <property type="match status" value="1"/>
</dbReference>
<name>A0A6J5ZG37_9ZZZZ</name>
<evidence type="ECO:0000313" key="6">
    <source>
        <dbReference type="EMBL" id="CAB4341624.1"/>
    </source>
</evidence>
<reference evidence="6" key="1">
    <citation type="submission" date="2020-05" db="EMBL/GenBank/DDBJ databases">
        <authorList>
            <person name="Chiriac C."/>
            <person name="Salcher M."/>
            <person name="Ghai R."/>
            <person name="Kavagutti S V."/>
        </authorList>
    </citation>
    <scope>NUCLEOTIDE SEQUENCE</scope>
</reference>
<feature type="region of interest" description="Disordered" evidence="3">
    <location>
        <begin position="75"/>
        <end position="97"/>
    </location>
</feature>
<accession>A0A6J5ZG37</accession>
<evidence type="ECO:0000259" key="5">
    <source>
        <dbReference type="PROSITE" id="PS51826"/>
    </source>
</evidence>
<dbReference type="GO" id="GO:0016746">
    <property type="term" value="F:acyltransferase activity"/>
    <property type="evidence" value="ECO:0007669"/>
    <property type="project" value="InterPro"/>
</dbReference>
<feature type="domain" description="Peripheral subunit-binding (PSBD)" evidence="5">
    <location>
        <begin position="119"/>
        <end position="156"/>
    </location>
</feature>
<dbReference type="Gene3D" id="2.40.50.100">
    <property type="match status" value="1"/>
</dbReference>
<dbReference type="InterPro" id="IPR001078">
    <property type="entry name" value="2-oxoacid_DH_actylTfrase"/>
</dbReference>
<dbReference type="EMBL" id="CAESAN010000040">
    <property type="protein sequence ID" value="CAB4341624.1"/>
    <property type="molecule type" value="Genomic_DNA"/>
</dbReference>
<dbReference type="Pfam" id="PF00364">
    <property type="entry name" value="Biotin_lipoyl"/>
    <property type="match status" value="1"/>
</dbReference>
<sequence length="401" mass="41541">MAEIVMPRLSDSMEEGTIVRWLKRDGDEVVRGEELVEIETDKATMAYESDTAGKLAISAPEGTTLPVGAMIATIGDGDQPAARPAAAAEPEPEPATEAAALPVEVAAAPEPEAARERVKASPIARRIADERGVDLTTLSGTGPGGRIVKADVETPKPSAAGPVGAAANEASGRGITTTAEPTRTQALIARRMAESRATVPSFNLQISVDMTTATTLRTELKASGGEAPVPTINDMVVKASALALREQPQANGAWRDGKFEHYSRVNIGVAVAGPGTLVVPTVFDADAKTLSEIAGETAALAERVRSGTITPPQTSGGTFTVSNLGMFGVRSFEAVINTPQAAILAVGAVEQRAAVHEGSIEPRMLMELTLSCDHRILYGADGATLLARIKALLEAPLSLAG</sequence>
<dbReference type="PANTHER" id="PTHR23151:SF90">
    <property type="entry name" value="DIHYDROLIPOYLLYSINE-RESIDUE ACETYLTRANSFERASE COMPONENT OF PYRUVATE DEHYDROGENASE COMPLEX, MITOCHONDRIAL-RELATED"/>
    <property type="match status" value="1"/>
</dbReference>
<feature type="compositionally biased region" description="Low complexity" evidence="3">
    <location>
        <begin position="80"/>
        <end position="97"/>
    </location>
</feature>
<dbReference type="PROSITE" id="PS51826">
    <property type="entry name" value="PSBD"/>
    <property type="match status" value="1"/>
</dbReference>
<dbReference type="PANTHER" id="PTHR23151">
    <property type="entry name" value="DIHYDROLIPOAMIDE ACETYL/SUCCINYL-TRANSFERASE-RELATED"/>
    <property type="match status" value="1"/>
</dbReference>
<keyword evidence="2" id="KW-0450">Lipoyl</keyword>
<dbReference type="Gene3D" id="4.10.320.10">
    <property type="entry name" value="E3-binding domain"/>
    <property type="match status" value="1"/>
</dbReference>
<evidence type="ECO:0000256" key="3">
    <source>
        <dbReference type="SAM" id="MobiDB-lite"/>
    </source>
</evidence>
<dbReference type="InterPro" id="IPR036625">
    <property type="entry name" value="E3-bd_dom_sf"/>
</dbReference>